<keyword evidence="2" id="KW-1133">Transmembrane helix</keyword>
<dbReference type="GeneID" id="27338219"/>
<evidence type="ECO:0000256" key="2">
    <source>
        <dbReference type="SAM" id="Phobius"/>
    </source>
</evidence>
<evidence type="ECO:0000313" key="3">
    <source>
        <dbReference type="EMBL" id="KIW10175.1"/>
    </source>
</evidence>
<dbReference type="HOGENOM" id="CLU_1927615_0_0_1"/>
<organism evidence="3 4">
    <name type="scientific">Exophiala spinifera</name>
    <dbReference type="NCBI Taxonomy" id="91928"/>
    <lineage>
        <taxon>Eukaryota</taxon>
        <taxon>Fungi</taxon>
        <taxon>Dikarya</taxon>
        <taxon>Ascomycota</taxon>
        <taxon>Pezizomycotina</taxon>
        <taxon>Eurotiomycetes</taxon>
        <taxon>Chaetothyriomycetidae</taxon>
        <taxon>Chaetothyriales</taxon>
        <taxon>Herpotrichiellaceae</taxon>
        <taxon>Exophiala</taxon>
    </lineage>
</organism>
<dbReference type="RefSeq" id="XP_016230391.1">
    <property type="nucleotide sequence ID" value="XM_016385447.1"/>
</dbReference>
<dbReference type="AlphaFoldDB" id="A0A0D2AUJ4"/>
<proteinExistence type="predicted"/>
<accession>A0A0D2AUJ4</accession>
<protein>
    <submittedName>
        <fullName evidence="3">Uncharacterized protein</fullName>
    </submittedName>
</protein>
<keyword evidence="4" id="KW-1185">Reference proteome</keyword>
<feature type="transmembrane region" description="Helical" evidence="2">
    <location>
        <begin position="67"/>
        <end position="87"/>
    </location>
</feature>
<dbReference type="Proteomes" id="UP000053328">
    <property type="component" value="Unassembled WGS sequence"/>
</dbReference>
<keyword evidence="2" id="KW-0812">Transmembrane</keyword>
<feature type="region of interest" description="Disordered" evidence="1">
    <location>
        <begin position="28"/>
        <end position="55"/>
    </location>
</feature>
<dbReference type="VEuPathDB" id="FungiDB:PV08_11136"/>
<reference evidence="3 4" key="1">
    <citation type="submission" date="2015-01" db="EMBL/GenBank/DDBJ databases">
        <title>The Genome Sequence of Exophiala spinifera CBS89968.</title>
        <authorList>
            <consortium name="The Broad Institute Genomics Platform"/>
            <person name="Cuomo C."/>
            <person name="de Hoog S."/>
            <person name="Gorbushina A."/>
            <person name="Stielow B."/>
            <person name="Teixiera M."/>
            <person name="Abouelleil A."/>
            <person name="Chapman S.B."/>
            <person name="Priest M."/>
            <person name="Young S.K."/>
            <person name="Wortman J."/>
            <person name="Nusbaum C."/>
            <person name="Birren B."/>
        </authorList>
    </citation>
    <scope>NUCLEOTIDE SEQUENCE [LARGE SCALE GENOMIC DNA]</scope>
    <source>
        <strain evidence="3 4">CBS 89968</strain>
    </source>
</reference>
<sequence length="131" mass="14241">MAQDGKIFSKTANAVVHALSLKRSANYSETQAAPSMESRQELDESSLKKVDLDGGSRPSLLQRHWRWFLFLGVVCVIVIVVAAVIGAKGVSSDMSLGATPFEAQTTSYKTISTSPIRDVVETPPPTRFRAM</sequence>
<gene>
    <name evidence="3" type="ORF">PV08_11136</name>
</gene>
<evidence type="ECO:0000256" key="1">
    <source>
        <dbReference type="SAM" id="MobiDB-lite"/>
    </source>
</evidence>
<evidence type="ECO:0000313" key="4">
    <source>
        <dbReference type="Proteomes" id="UP000053328"/>
    </source>
</evidence>
<name>A0A0D2AUJ4_9EURO</name>
<feature type="compositionally biased region" description="Basic and acidic residues" evidence="1">
    <location>
        <begin position="38"/>
        <end position="54"/>
    </location>
</feature>
<keyword evidence="2" id="KW-0472">Membrane</keyword>
<dbReference type="EMBL" id="KN847500">
    <property type="protein sequence ID" value="KIW10175.1"/>
    <property type="molecule type" value="Genomic_DNA"/>
</dbReference>